<evidence type="ECO:0000313" key="1">
    <source>
        <dbReference type="EMBL" id="KAJ8749666.1"/>
    </source>
</evidence>
<evidence type="ECO:0000313" key="2">
    <source>
        <dbReference type="Proteomes" id="UP001159364"/>
    </source>
</evidence>
<gene>
    <name evidence="1" type="ORF">K2173_026315</name>
</gene>
<dbReference type="Proteomes" id="UP001159364">
    <property type="component" value="Linkage Group LG12"/>
</dbReference>
<dbReference type="AlphaFoldDB" id="A0AAV8SBQ7"/>
<dbReference type="EMBL" id="JAIWQS010000012">
    <property type="protein sequence ID" value="KAJ8749666.1"/>
    <property type="molecule type" value="Genomic_DNA"/>
</dbReference>
<keyword evidence="2" id="KW-1185">Reference proteome</keyword>
<protein>
    <submittedName>
        <fullName evidence="1">Uncharacterized protein</fullName>
    </submittedName>
</protein>
<reference evidence="1 2" key="1">
    <citation type="submission" date="2021-09" db="EMBL/GenBank/DDBJ databases">
        <title>Genomic insights and catalytic innovation underlie evolution of tropane alkaloids biosynthesis.</title>
        <authorList>
            <person name="Wang Y.-J."/>
            <person name="Tian T."/>
            <person name="Huang J.-P."/>
            <person name="Huang S.-X."/>
        </authorList>
    </citation>
    <scope>NUCLEOTIDE SEQUENCE [LARGE SCALE GENOMIC DNA]</scope>
    <source>
        <strain evidence="1">KIB-2018</strain>
        <tissue evidence="1">Leaf</tissue>
    </source>
</reference>
<name>A0AAV8SBQ7_9ROSI</name>
<organism evidence="1 2">
    <name type="scientific">Erythroxylum novogranatense</name>
    <dbReference type="NCBI Taxonomy" id="1862640"/>
    <lineage>
        <taxon>Eukaryota</taxon>
        <taxon>Viridiplantae</taxon>
        <taxon>Streptophyta</taxon>
        <taxon>Embryophyta</taxon>
        <taxon>Tracheophyta</taxon>
        <taxon>Spermatophyta</taxon>
        <taxon>Magnoliopsida</taxon>
        <taxon>eudicotyledons</taxon>
        <taxon>Gunneridae</taxon>
        <taxon>Pentapetalae</taxon>
        <taxon>rosids</taxon>
        <taxon>fabids</taxon>
        <taxon>Malpighiales</taxon>
        <taxon>Erythroxylaceae</taxon>
        <taxon>Erythroxylum</taxon>
    </lineage>
</organism>
<proteinExistence type="predicted"/>
<sequence length="51" mass="5683">MTGGLLATAGDRFSQQLGFFFNNFDDKKFATPIPKQRDSTRALHYSSKLGT</sequence>
<comment type="caution">
    <text evidence="1">The sequence shown here is derived from an EMBL/GenBank/DDBJ whole genome shotgun (WGS) entry which is preliminary data.</text>
</comment>
<accession>A0AAV8SBQ7</accession>